<comment type="caution">
    <text evidence="1">The sequence shown here is derived from an EMBL/GenBank/DDBJ whole genome shotgun (WGS) entry which is preliminary data.</text>
</comment>
<sequence length="613" mass="64083">MTGRRVPMRRPANIPLGAQMTVRQRIDDQLYELYGGSRLGSPEYGTFSGATVLAPGTRVRATWRQESQLWEIDGPARQNEQGGPVGFFAMGGDSVTEGVLFTLKTVDAQGVVAVGENDPATPPSPVERLRFSPNGEFVAVTYSTTLAVYAYTNGDIGALIDTIALPAGAATGSRHGLAWHPDSDFIAVGFADTTGDSLGVYSWDGTTLTNVDLVPDVSSSGGATACAWNKDGVHLAVGYFGGKVHLFTWDGSTLTDVDTGPFSVTSTIQSLTWSPSGVYLLVAINNSGFLTVVELIGSTLGSRINPAVAPNSSGSGEADWYPQEDRIVFTSSSNNVYGYPWTGSAFGTRVVDSGGTRNRRSLRVDPTGTYFVVALDGIGAGGLYGEVFTFDGTTITNIAPDFGSGVTDTYTTEDVDFPPQGPVLPAQQVDASDVTYTPADATDWSVIPSRVDGALDELAARIPLTRSSGLALGGFSIITGTPVLSTGAQWAFDATTDEAIIGYFVIPQLYGADGLFRFHYLMASATSGTVEWEATVLATIEGEDTSAAGASTSVADTVQGTAVNMGTVDVTPVHTYAAGDVVRIKLARLGTSDSAAGDALLLAVEFVYTLVSG</sequence>
<protein>
    <submittedName>
        <fullName evidence="1">Uncharacterized protein</fullName>
    </submittedName>
</protein>
<gene>
    <name evidence="1" type="ORF">LCGC14_0592440</name>
</gene>
<dbReference type="EMBL" id="LAZR01000929">
    <property type="protein sequence ID" value="KKN54446.1"/>
    <property type="molecule type" value="Genomic_DNA"/>
</dbReference>
<proteinExistence type="predicted"/>
<dbReference type="PANTHER" id="PTHR16220">
    <property type="entry name" value="WD REPEAT PROTEIN 8-RELATED"/>
    <property type="match status" value="1"/>
</dbReference>
<dbReference type="SUPFAM" id="SSF82171">
    <property type="entry name" value="DPP6 N-terminal domain-like"/>
    <property type="match status" value="1"/>
</dbReference>
<dbReference type="GO" id="GO:1990811">
    <property type="term" value="C:MWP complex"/>
    <property type="evidence" value="ECO:0007669"/>
    <property type="project" value="TreeGrafter"/>
</dbReference>
<evidence type="ECO:0000313" key="1">
    <source>
        <dbReference type="EMBL" id="KKN54446.1"/>
    </source>
</evidence>
<dbReference type="PANTHER" id="PTHR16220:SF0">
    <property type="entry name" value="WD REPEAT-CONTAINING PROTEIN WRAP73"/>
    <property type="match status" value="1"/>
</dbReference>
<dbReference type="Gene3D" id="2.130.10.10">
    <property type="entry name" value="YVTN repeat-like/Quinoprotein amine dehydrogenase"/>
    <property type="match status" value="1"/>
</dbReference>
<dbReference type="GO" id="GO:0005815">
    <property type="term" value="C:microtubule organizing center"/>
    <property type="evidence" value="ECO:0007669"/>
    <property type="project" value="TreeGrafter"/>
</dbReference>
<dbReference type="InterPro" id="IPR015943">
    <property type="entry name" value="WD40/YVTN_repeat-like_dom_sf"/>
</dbReference>
<dbReference type="InterPro" id="IPR052778">
    <property type="entry name" value="Centrosome-WD_assoc"/>
</dbReference>
<dbReference type="AlphaFoldDB" id="A0A0F9TZ84"/>
<organism evidence="1">
    <name type="scientific">marine sediment metagenome</name>
    <dbReference type="NCBI Taxonomy" id="412755"/>
    <lineage>
        <taxon>unclassified sequences</taxon>
        <taxon>metagenomes</taxon>
        <taxon>ecological metagenomes</taxon>
    </lineage>
</organism>
<dbReference type="GO" id="GO:1990810">
    <property type="term" value="P:microtubule anchoring at mitotic spindle pole body"/>
    <property type="evidence" value="ECO:0007669"/>
    <property type="project" value="TreeGrafter"/>
</dbReference>
<reference evidence="1" key="1">
    <citation type="journal article" date="2015" name="Nature">
        <title>Complex archaea that bridge the gap between prokaryotes and eukaryotes.</title>
        <authorList>
            <person name="Spang A."/>
            <person name="Saw J.H."/>
            <person name="Jorgensen S.L."/>
            <person name="Zaremba-Niedzwiedzka K."/>
            <person name="Martijn J."/>
            <person name="Lind A.E."/>
            <person name="van Eijk R."/>
            <person name="Schleper C."/>
            <person name="Guy L."/>
            <person name="Ettema T.J."/>
        </authorList>
    </citation>
    <scope>NUCLEOTIDE SEQUENCE</scope>
</reference>
<name>A0A0F9TZ84_9ZZZZ</name>
<accession>A0A0F9TZ84</accession>